<keyword evidence="2" id="KW-1185">Reference proteome</keyword>
<dbReference type="Proteomes" id="UP001054837">
    <property type="component" value="Unassembled WGS sequence"/>
</dbReference>
<name>A0AAV4PFR7_9ARAC</name>
<gene>
    <name evidence="1" type="ORF">CDAR_549501</name>
</gene>
<reference evidence="1 2" key="1">
    <citation type="submission" date="2021-06" db="EMBL/GenBank/DDBJ databases">
        <title>Caerostris darwini draft genome.</title>
        <authorList>
            <person name="Kono N."/>
            <person name="Arakawa K."/>
        </authorList>
    </citation>
    <scope>NUCLEOTIDE SEQUENCE [LARGE SCALE GENOMIC DNA]</scope>
</reference>
<comment type="caution">
    <text evidence="1">The sequence shown here is derived from an EMBL/GenBank/DDBJ whole genome shotgun (WGS) entry which is preliminary data.</text>
</comment>
<evidence type="ECO:0000313" key="2">
    <source>
        <dbReference type="Proteomes" id="UP001054837"/>
    </source>
</evidence>
<dbReference type="EMBL" id="BPLQ01002871">
    <property type="protein sequence ID" value="GIX96167.1"/>
    <property type="molecule type" value="Genomic_DNA"/>
</dbReference>
<proteinExistence type="predicted"/>
<protein>
    <submittedName>
        <fullName evidence="1">Uncharacterized protein</fullName>
    </submittedName>
</protein>
<organism evidence="1 2">
    <name type="scientific">Caerostris darwini</name>
    <dbReference type="NCBI Taxonomy" id="1538125"/>
    <lineage>
        <taxon>Eukaryota</taxon>
        <taxon>Metazoa</taxon>
        <taxon>Ecdysozoa</taxon>
        <taxon>Arthropoda</taxon>
        <taxon>Chelicerata</taxon>
        <taxon>Arachnida</taxon>
        <taxon>Araneae</taxon>
        <taxon>Araneomorphae</taxon>
        <taxon>Entelegynae</taxon>
        <taxon>Araneoidea</taxon>
        <taxon>Araneidae</taxon>
        <taxon>Caerostris</taxon>
    </lineage>
</organism>
<accession>A0AAV4PFR7</accession>
<sequence>MAKGKLNSLRMSRKQCKTHTKKEEYKEKISQALETEECSIARPLEFEDTHVCMIQLVHQKKNNIDIHEEPLVCNAQGFLLLATFHIHVLIGSHFA</sequence>
<dbReference type="AlphaFoldDB" id="A0AAV4PFR7"/>
<evidence type="ECO:0000313" key="1">
    <source>
        <dbReference type="EMBL" id="GIX96167.1"/>
    </source>
</evidence>